<evidence type="ECO:0000256" key="6">
    <source>
        <dbReference type="ARBA" id="ARBA00023136"/>
    </source>
</evidence>
<evidence type="ECO:0000256" key="2">
    <source>
        <dbReference type="ARBA" id="ARBA00005779"/>
    </source>
</evidence>
<keyword evidence="6 7" id="KW-0472">Membrane</keyword>
<keyword evidence="9" id="KW-1185">Reference proteome</keyword>
<evidence type="ECO:0000313" key="9">
    <source>
        <dbReference type="Proteomes" id="UP000677244"/>
    </source>
</evidence>
<comment type="subcellular location">
    <subcellularLocation>
        <location evidence="1">Cell membrane</location>
        <topology evidence="1">Multi-pass membrane protein</topology>
    </subcellularLocation>
</comment>
<proteinExistence type="inferred from homology"/>
<name>A0ABS3YSL4_9BACT</name>
<keyword evidence="4 7" id="KW-0812">Transmembrane</keyword>
<evidence type="ECO:0000256" key="4">
    <source>
        <dbReference type="ARBA" id="ARBA00022692"/>
    </source>
</evidence>
<organism evidence="8 9">
    <name type="scientific">Niastella soli</name>
    <dbReference type="NCBI Taxonomy" id="2821487"/>
    <lineage>
        <taxon>Bacteria</taxon>
        <taxon>Pseudomonadati</taxon>
        <taxon>Bacteroidota</taxon>
        <taxon>Chitinophagia</taxon>
        <taxon>Chitinophagales</taxon>
        <taxon>Chitinophagaceae</taxon>
        <taxon>Niastella</taxon>
    </lineage>
</organism>
<comment type="similarity">
    <text evidence="2">Belongs to the UPF0719 family.</text>
</comment>
<protein>
    <submittedName>
        <fullName evidence="8">DUF350 domain-containing protein</fullName>
    </submittedName>
</protein>
<reference evidence="8 9" key="1">
    <citation type="submission" date="2021-03" db="EMBL/GenBank/DDBJ databases">
        <title>Assistant Professor.</title>
        <authorList>
            <person name="Huq M.A."/>
        </authorList>
    </citation>
    <scope>NUCLEOTIDE SEQUENCE [LARGE SCALE GENOMIC DNA]</scope>
    <source>
        <strain evidence="8 9">MAH-29</strain>
    </source>
</reference>
<evidence type="ECO:0000256" key="7">
    <source>
        <dbReference type="SAM" id="Phobius"/>
    </source>
</evidence>
<sequence>MQLLVVNPIINSALYSFLGIAILVIAFVIVEVITPKHNLWKEVVEKQNMALAIVAGFFMLSIAIIIASAIH</sequence>
<evidence type="ECO:0000256" key="3">
    <source>
        <dbReference type="ARBA" id="ARBA00022475"/>
    </source>
</evidence>
<evidence type="ECO:0000256" key="5">
    <source>
        <dbReference type="ARBA" id="ARBA00022989"/>
    </source>
</evidence>
<dbReference type="InterPro" id="IPR007140">
    <property type="entry name" value="DUF350"/>
</dbReference>
<comment type="caution">
    <text evidence="8">The sequence shown here is derived from an EMBL/GenBank/DDBJ whole genome shotgun (WGS) entry which is preliminary data.</text>
</comment>
<keyword evidence="5 7" id="KW-1133">Transmembrane helix</keyword>
<evidence type="ECO:0000256" key="1">
    <source>
        <dbReference type="ARBA" id="ARBA00004651"/>
    </source>
</evidence>
<dbReference type="RefSeq" id="WP_209138936.1">
    <property type="nucleotide sequence ID" value="NZ_JAGHKO010000001.1"/>
</dbReference>
<gene>
    <name evidence="8" type="ORF">J7I42_11545</name>
</gene>
<keyword evidence="3" id="KW-1003">Cell membrane</keyword>
<feature type="transmembrane region" description="Helical" evidence="7">
    <location>
        <begin position="50"/>
        <end position="70"/>
    </location>
</feature>
<dbReference type="Proteomes" id="UP000677244">
    <property type="component" value="Unassembled WGS sequence"/>
</dbReference>
<evidence type="ECO:0000313" key="8">
    <source>
        <dbReference type="EMBL" id="MBO9200901.1"/>
    </source>
</evidence>
<dbReference type="Pfam" id="PF03994">
    <property type="entry name" value="DUF350"/>
    <property type="match status" value="1"/>
</dbReference>
<accession>A0ABS3YSL4</accession>
<dbReference type="EMBL" id="JAGHKO010000001">
    <property type="protein sequence ID" value="MBO9200901.1"/>
    <property type="molecule type" value="Genomic_DNA"/>
</dbReference>
<feature type="transmembrane region" description="Helical" evidence="7">
    <location>
        <begin position="12"/>
        <end position="30"/>
    </location>
</feature>